<feature type="compositionally biased region" description="Polar residues" evidence="1">
    <location>
        <begin position="41"/>
        <end position="52"/>
    </location>
</feature>
<sequence length="602" mass="65670">MEFLVHNISHSDLLVELSWLRTDSADVPTSNSSNSNSNSNRHTGPSTPSSPTVDVDGTAVPLTILGRPKYSLVQPTSRQILAHLQHHTADATAPDDRWTARCRATQLPIGFNLAAAPIAVRSSALWNDFQLRGERATTSRVARYWDRVAITAVYFPLLALLLPKWRHVLEAVDATRRAQLVYLISGAGIPRDVGPLADVGTGNSTEATGALLALFGRAFYGHLTVVQLHSGSNIFRFDDNVQFMTRELRPLLDAHRETLVDRFGDQWQAQFHVTIAYADGPPARLSALNAALRLYRPSYLHMWQLKTFWRDARLSLADVDFHAFEHIEASPVVALRHVDALTQRIVAEMQTFRDQFLAADVVGQGEVASFWLRKSRKPVLAVLLVEQRATAAGARPTLVVQRGMNCEVSMPTGSLCAERNAIGSALASDPTLTRRALKMIAVLGLTLRGDGVPDAHRIITNGSSAVSAIESGDESEERLQGLTEDRALLAASGRTDATGDTSSAQRLGSVTSGAREGGGSRKHRLEPLVDTGAKRPRCRSFPCDESVADGRTEDSALVDRNPLAPCGACNEWLVKIAEANPSFRVITFANARCQSIYVNQII</sequence>
<name>A0AAV0SYR7_HYABA</name>
<evidence type="ECO:0000313" key="3">
    <source>
        <dbReference type="Proteomes" id="UP001162031"/>
    </source>
</evidence>
<dbReference type="InterPro" id="IPR032723">
    <property type="entry name" value="Deaminase_LmjF365940"/>
</dbReference>
<protein>
    <submittedName>
        <fullName evidence="2">Uncharacterized protein</fullName>
    </submittedName>
</protein>
<dbReference type="Proteomes" id="UP001162031">
    <property type="component" value="Unassembled WGS sequence"/>
</dbReference>
<feature type="compositionally biased region" description="Low complexity" evidence="1">
    <location>
        <begin position="30"/>
        <end position="40"/>
    </location>
</feature>
<feature type="region of interest" description="Disordered" evidence="1">
    <location>
        <begin position="492"/>
        <end position="525"/>
    </location>
</feature>
<comment type="caution">
    <text evidence="2">The sequence shown here is derived from an EMBL/GenBank/DDBJ whole genome shotgun (WGS) entry which is preliminary data.</text>
</comment>
<dbReference type="Pfam" id="PF14421">
    <property type="entry name" value="LmjF365940-deam"/>
    <property type="match status" value="1"/>
</dbReference>
<dbReference type="Gene3D" id="3.40.140.10">
    <property type="entry name" value="Cytidine Deaminase, domain 2"/>
    <property type="match status" value="1"/>
</dbReference>
<reference evidence="2" key="1">
    <citation type="submission" date="2022-12" db="EMBL/GenBank/DDBJ databases">
        <authorList>
            <person name="Webb A."/>
        </authorList>
    </citation>
    <scope>NUCLEOTIDE SEQUENCE</scope>
    <source>
        <strain evidence="2">Hp1</strain>
    </source>
</reference>
<dbReference type="AlphaFoldDB" id="A0AAV0SYR7"/>
<keyword evidence="3" id="KW-1185">Reference proteome</keyword>
<dbReference type="EMBL" id="CANTFL010000073">
    <property type="protein sequence ID" value="CAI5710740.1"/>
    <property type="molecule type" value="Genomic_DNA"/>
</dbReference>
<evidence type="ECO:0000256" key="1">
    <source>
        <dbReference type="SAM" id="MobiDB-lite"/>
    </source>
</evidence>
<feature type="compositionally biased region" description="Polar residues" evidence="1">
    <location>
        <begin position="498"/>
        <end position="512"/>
    </location>
</feature>
<accession>A0AAV0SYR7</accession>
<gene>
    <name evidence="2" type="ORF">HBR001_LOCUS522</name>
</gene>
<evidence type="ECO:0000313" key="2">
    <source>
        <dbReference type="EMBL" id="CAI5710740.1"/>
    </source>
</evidence>
<feature type="region of interest" description="Disordered" evidence="1">
    <location>
        <begin position="25"/>
        <end position="55"/>
    </location>
</feature>
<organism evidence="2 3">
    <name type="scientific">Hyaloperonospora brassicae</name>
    <name type="common">Brassica downy mildew</name>
    <name type="synonym">Peronospora brassicae</name>
    <dbReference type="NCBI Taxonomy" id="162125"/>
    <lineage>
        <taxon>Eukaryota</taxon>
        <taxon>Sar</taxon>
        <taxon>Stramenopiles</taxon>
        <taxon>Oomycota</taxon>
        <taxon>Peronosporomycetes</taxon>
        <taxon>Peronosporales</taxon>
        <taxon>Peronosporaceae</taxon>
        <taxon>Hyaloperonospora</taxon>
    </lineage>
</organism>
<proteinExistence type="predicted"/>